<accession>A0ABN1YTI0</accession>
<reference evidence="1 2" key="1">
    <citation type="journal article" date="2019" name="Int. J. Syst. Evol. Microbiol.">
        <title>The Global Catalogue of Microorganisms (GCM) 10K type strain sequencing project: providing services to taxonomists for standard genome sequencing and annotation.</title>
        <authorList>
            <consortium name="The Broad Institute Genomics Platform"/>
            <consortium name="The Broad Institute Genome Sequencing Center for Infectious Disease"/>
            <person name="Wu L."/>
            <person name="Ma J."/>
        </authorList>
    </citation>
    <scope>NUCLEOTIDE SEQUENCE [LARGE SCALE GENOMIC DNA]</scope>
    <source>
        <strain evidence="1 2">JCM 11756</strain>
    </source>
</reference>
<dbReference type="RefSeq" id="WP_344012398.1">
    <property type="nucleotide sequence ID" value="NZ_BAAAIZ010000030.1"/>
</dbReference>
<proteinExistence type="predicted"/>
<name>A0ABN1YTI0_9ACTN</name>
<protein>
    <submittedName>
        <fullName evidence="1">Uncharacterized protein</fullName>
    </submittedName>
</protein>
<comment type="caution">
    <text evidence="1">The sequence shown here is derived from an EMBL/GenBank/DDBJ whole genome shotgun (WGS) entry which is preliminary data.</text>
</comment>
<gene>
    <name evidence="1" type="ORF">GCM10009601_23560</name>
</gene>
<evidence type="ECO:0000313" key="2">
    <source>
        <dbReference type="Proteomes" id="UP001500973"/>
    </source>
</evidence>
<organism evidence="1 2">
    <name type="scientific">Streptomyces thermospinosisporus</name>
    <dbReference type="NCBI Taxonomy" id="161482"/>
    <lineage>
        <taxon>Bacteria</taxon>
        <taxon>Bacillati</taxon>
        <taxon>Actinomycetota</taxon>
        <taxon>Actinomycetes</taxon>
        <taxon>Kitasatosporales</taxon>
        <taxon>Streptomycetaceae</taxon>
        <taxon>Streptomyces</taxon>
    </lineage>
</organism>
<evidence type="ECO:0000313" key="1">
    <source>
        <dbReference type="EMBL" id="GAA1422300.1"/>
    </source>
</evidence>
<dbReference type="Proteomes" id="UP001500973">
    <property type="component" value="Unassembled WGS sequence"/>
</dbReference>
<dbReference type="EMBL" id="BAAAIZ010000030">
    <property type="protein sequence ID" value="GAA1422300.1"/>
    <property type="molecule type" value="Genomic_DNA"/>
</dbReference>
<keyword evidence="2" id="KW-1185">Reference proteome</keyword>
<sequence>MQLLRLLVLRADAARRLGDEETATSALTKAAAIQLTAEERDSVHDDLVRLAELRS</sequence>